<dbReference type="GO" id="GO:0046872">
    <property type="term" value="F:metal ion binding"/>
    <property type="evidence" value="ECO:0007669"/>
    <property type="project" value="UniProtKB-KW"/>
</dbReference>
<dbReference type="Pfam" id="PF01380">
    <property type="entry name" value="SIS"/>
    <property type="match status" value="1"/>
</dbReference>
<keyword evidence="5" id="KW-0862">Zinc</keyword>
<dbReference type="GO" id="GO:0005975">
    <property type="term" value="P:carbohydrate metabolic process"/>
    <property type="evidence" value="ECO:0007669"/>
    <property type="project" value="InterPro"/>
</dbReference>
<dbReference type="Pfam" id="PF00571">
    <property type="entry name" value="CBS"/>
    <property type="match status" value="2"/>
</dbReference>
<keyword evidence="3 7" id="KW-0129">CBS domain</keyword>
<dbReference type="RefSeq" id="WP_093140230.1">
    <property type="nucleotide sequence ID" value="NZ_FOXF01000003.1"/>
</dbReference>
<dbReference type="PANTHER" id="PTHR42745">
    <property type="match status" value="1"/>
</dbReference>
<feature type="site" description="Catalytically relevant" evidence="6">
    <location>
        <position position="100"/>
    </location>
</feature>
<dbReference type="EMBL" id="FOXF01000003">
    <property type="protein sequence ID" value="SFP04280.1"/>
    <property type="molecule type" value="Genomic_DNA"/>
</dbReference>
<name>A0A662ZEG1_9GAMM</name>
<keyword evidence="11" id="KW-1185">Reference proteome</keyword>
<feature type="domain" description="SIS" evidence="9">
    <location>
        <begin position="30"/>
        <end position="173"/>
    </location>
</feature>
<dbReference type="PROSITE" id="PS51371">
    <property type="entry name" value="CBS"/>
    <property type="match status" value="2"/>
</dbReference>
<keyword evidence="2" id="KW-0677">Repeat</keyword>
<evidence type="ECO:0000259" key="9">
    <source>
        <dbReference type="PROSITE" id="PS51464"/>
    </source>
</evidence>
<feature type="binding site" evidence="5">
    <location>
        <position position="71"/>
    </location>
    <ligand>
        <name>Zn(2+)</name>
        <dbReference type="ChEBI" id="CHEBI:29105"/>
    </ligand>
</feature>
<evidence type="ECO:0000256" key="6">
    <source>
        <dbReference type="PIRSR" id="PIRSR004692-3"/>
    </source>
</evidence>
<proteinExistence type="inferred from homology"/>
<dbReference type="GO" id="GO:1901135">
    <property type="term" value="P:carbohydrate derivative metabolic process"/>
    <property type="evidence" value="ECO:0007669"/>
    <property type="project" value="InterPro"/>
</dbReference>
<dbReference type="OrthoDB" id="9762536at2"/>
<evidence type="ECO:0000259" key="8">
    <source>
        <dbReference type="PROSITE" id="PS51371"/>
    </source>
</evidence>
<evidence type="ECO:0000313" key="11">
    <source>
        <dbReference type="Proteomes" id="UP000243745"/>
    </source>
</evidence>
<dbReference type="EC" id="5.3.1.13" evidence="4"/>
<evidence type="ECO:0000256" key="1">
    <source>
        <dbReference type="ARBA" id="ARBA00008165"/>
    </source>
</evidence>
<dbReference type="AlphaFoldDB" id="A0A662ZEG1"/>
<evidence type="ECO:0000256" key="4">
    <source>
        <dbReference type="PIRNR" id="PIRNR004692"/>
    </source>
</evidence>
<dbReference type="InterPro" id="IPR035474">
    <property type="entry name" value="SIS_Kpsf"/>
</dbReference>
<evidence type="ECO:0000256" key="5">
    <source>
        <dbReference type="PIRSR" id="PIRSR004692-2"/>
    </source>
</evidence>
<dbReference type="GO" id="GO:0019146">
    <property type="term" value="F:arabinose-5-phosphate isomerase activity"/>
    <property type="evidence" value="ECO:0007669"/>
    <property type="project" value="UniProtKB-EC"/>
</dbReference>
<feature type="site" description="Catalytically relevant" evidence="6">
    <location>
        <position position="182"/>
    </location>
</feature>
<dbReference type="InterPro" id="IPR050986">
    <property type="entry name" value="GutQ/KpsF_isomerases"/>
</dbReference>
<feature type="domain" description="CBS" evidence="8">
    <location>
        <begin position="266"/>
        <end position="319"/>
    </location>
</feature>
<comment type="catalytic activity">
    <reaction evidence="4">
        <text>D-arabinose 5-phosphate = D-ribulose 5-phosphate</text>
        <dbReference type="Rhea" id="RHEA:23104"/>
        <dbReference type="ChEBI" id="CHEBI:57693"/>
        <dbReference type="ChEBI" id="CHEBI:58121"/>
        <dbReference type="EC" id="5.3.1.13"/>
    </reaction>
</comment>
<keyword evidence="4 10" id="KW-0413">Isomerase</keyword>
<dbReference type="InterPro" id="IPR001347">
    <property type="entry name" value="SIS_dom"/>
</dbReference>
<evidence type="ECO:0000313" key="10">
    <source>
        <dbReference type="EMBL" id="SFP04280.1"/>
    </source>
</evidence>
<dbReference type="FunFam" id="3.40.50.10490:FF:000011">
    <property type="entry name" value="Arabinose 5-phosphate isomerase"/>
    <property type="match status" value="1"/>
</dbReference>
<reference evidence="10 11" key="1">
    <citation type="submission" date="2016-10" db="EMBL/GenBank/DDBJ databases">
        <authorList>
            <person name="Varghese N."/>
            <person name="Submissions S."/>
        </authorList>
    </citation>
    <scope>NUCLEOTIDE SEQUENCE [LARGE SCALE GENOMIC DNA]</scope>
    <source>
        <strain evidence="10 11">DSM 1361</strain>
    </source>
</reference>
<dbReference type="PIRSF" id="PIRSF004692">
    <property type="entry name" value="KdsD_KpsF"/>
    <property type="match status" value="1"/>
</dbReference>
<evidence type="ECO:0000256" key="2">
    <source>
        <dbReference type="ARBA" id="ARBA00022737"/>
    </source>
</evidence>
<protein>
    <recommendedName>
        <fullName evidence="4">Arabinose 5-phosphate isomerase</fullName>
        <shortName evidence="4">API</shortName>
        <ecNumber evidence="4">5.3.1.13</ecNumber>
    </recommendedName>
</protein>
<dbReference type="PANTHER" id="PTHR42745:SF1">
    <property type="entry name" value="ARABINOSE 5-PHOSPHATE ISOMERASE KDSD"/>
    <property type="match status" value="1"/>
</dbReference>
<dbReference type="Gene3D" id="3.10.580.10">
    <property type="entry name" value="CBS-domain"/>
    <property type="match status" value="1"/>
</dbReference>
<dbReference type="GO" id="GO:0097367">
    <property type="term" value="F:carbohydrate derivative binding"/>
    <property type="evidence" value="ECO:0007669"/>
    <property type="project" value="InterPro"/>
</dbReference>
<dbReference type="Gene3D" id="3.40.50.10490">
    <property type="entry name" value="Glucose-6-phosphate isomerase like protein, domain 1"/>
    <property type="match status" value="1"/>
</dbReference>
<gene>
    <name evidence="10" type="ORF">SAMN02910344_00283</name>
</gene>
<evidence type="ECO:0000256" key="7">
    <source>
        <dbReference type="PROSITE-ProRule" id="PRU00703"/>
    </source>
</evidence>
<dbReference type="CDD" id="cd05014">
    <property type="entry name" value="SIS_Kpsf"/>
    <property type="match status" value="1"/>
</dbReference>
<dbReference type="CDD" id="cd04604">
    <property type="entry name" value="CBS_pair_SIS_assoc"/>
    <property type="match status" value="1"/>
</dbReference>
<keyword evidence="5" id="KW-0479">Metal-binding</keyword>
<dbReference type="NCBIfam" id="TIGR00393">
    <property type="entry name" value="kpsF"/>
    <property type="match status" value="1"/>
</dbReference>
<feature type="site" description="Catalytically relevant" evidence="6">
    <location>
        <position position="48"/>
    </location>
</feature>
<dbReference type="Proteomes" id="UP000243745">
    <property type="component" value="Unassembled WGS sequence"/>
</dbReference>
<accession>A0A662ZEG1</accession>
<dbReference type="InterPro" id="IPR046342">
    <property type="entry name" value="CBS_dom_sf"/>
</dbReference>
<dbReference type="InterPro" id="IPR004800">
    <property type="entry name" value="KdsD/KpsF-type"/>
</dbReference>
<dbReference type="InterPro" id="IPR000644">
    <property type="entry name" value="CBS_dom"/>
</dbReference>
<dbReference type="PROSITE" id="PS51464">
    <property type="entry name" value="SIS"/>
    <property type="match status" value="1"/>
</dbReference>
<sequence>MNTIKEVVEKEIEHLKIFAAHLDEPEYQKALDLIQACKGKIVVTGVGKSGHVASKIAATMASTGTPAFFVHPGEACHGDLGMIQPNDLVIAISHSGESSEIMTILPIVKSRGIKIITITSKPQSSMALISDVHLCTYITEEAGRLNLAPTSSTTTTMVLGDGIAIALAERNNFTPIDFAASHPGGALGKRLLVHNRNVMHTGSEIPFARLDNTLGEAILEVSEKKLGFVIVLDAEDRLYGVFTDGDIRRAFTSGFDFRTAKVSDVIKKGCYTVKEDQMAYDSLVLMEEKKVTTMVVVDGNNRVVGAFNIHDLFQSGIRK</sequence>
<feature type="domain" description="CBS" evidence="8">
    <location>
        <begin position="199"/>
        <end position="257"/>
    </location>
</feature>
<dbReference type="SUPFAM" id="SSF53697">
    <property type="entry name" value="SIS domain"/>
    <property type="match status" value="1"/>
</dbReference>
<dbReference type="InterPro" id="IPR046348">
    <property type="entry name" value="SIS_dom_sf"/>
</dbReference>
<evidence type="ECO:0000256" key="3">
    <source>
        <dbReference type="ARBA" id="ARBA00023122"/>
    </source>
</evidence>
<comment type="similarity">
    <text evidence="1 4">Belongs to the SIS family. GutQ/KpsF subfamily.</text>
</comment>
<feature type="site" description="Catalytically relevant" evidence="6">
    <location>
        <position position="141"/>
    </location>
</feature>
<organism evidence="10 11">
    <name type="scientific">Ruminobacter amylophilus</name>
    <dbReference type="NCBI Taxonomy" id="867"/>
    <lineage>
        <taxon>Bacteria</taxon>
        <taxon>Pseudomonadati</taxon>
        <taxon>Pseudomonadota</taxon>
        <taxon>Gammaproteobacteria</taxon>
        <taxon>Aeromonadales</taxon>
        <taxon>Succinivibrionaceae</taxon>
        <taxon>Ruminobacter</taxon>
    </lineage>
</organism>